<feature type="chain" id="PRO_5021233648" evidence="8">
    <location>
        <begin position="20"/>
        <end position="487"/>
    </location>
</feature>
<dbReference type="CDD" id="cd00118">
    <property type="entry name" value="LysM"/>
    <property type="match status" value="1"/>
</dbReference>
<dbReference type="GO" id="GO:0046872">
    <property type="term" value="F:metal ion binding"/>
    <property type="evidence" value="ECO:0007669"/>
    <property type="project" value="UniProtKB-KW"/>
</dbReference>
<dbReference type="OrthoDB" id="9810445at2"/>
<comment type="cofactor">
    <cofactor evidence="1">
        <name>Zn(2+)</name>
        <dbReference type="ChEBI" id="CHEBI:29105"/>
    </cofactor>
</comment>
<dbReference type="PROSITE" id="PS51257">
    <property type="entry name" value="PROKAR_LIPOPROTEIN"/>
    <property type="match status" value="1"/>
</dbReference>
<keyword evidence="12" id="KW-1185">Reference proteome</keyword>
<keyword evidence="2" id="KW-0645">Protease</keyword>
<feature type="domain" description="LysM" evidence="10">
    <location>
        <begin position="437"/>
        <end position="481"/>
    </location>
</feature>
<dbReference type="GO" id="GO:0004222">
    <property type="term" value="F:metalloendopeptidase activity"/>
    <property type="evidence" value="ECO:0007669"/>
    <property type="project" value="InterPro"/>
</dbReference>
<dbReference type="GO" id="GO:0016020">
    <property type="term" value="C:membrane"/>
    <property type="evidence" value="ECO:0007669"/>
    <property type="project" value="TreeGrafter"/>
</dbReference>
<evidence type="ECO:0000256" key="3">
    <source>
        <dbReference type="ARBA" id="ARBA00022723"/>
    </source>
</evidence>
<keyword evidence="6" id="KW-0482">Metalloprotease</keyword>
<feature type="region of interest" description="Disordered" evidence="7">
    <location>
        <begin position="218"/>
        <end position="257"/>
    </location>
</feature>
<evidence type="ECO:0000256" key="2">
    <source>
        <dbReference type="ARBA" id="ARBA00022670"/>
    </source>
</evidence>
<evidence type="ECO:0000256" key="5">
    <source>
        <dbReference type="ARBA" id="ARBA00022833"/>
    </source>
</evidence>
<organism evidence="11 12">
    <name type="scientific">Sphingomonas parva</name>
    <dbReference type="NCBI Taxonomy" id="2555898"/>
    <lineage>
        <taxon>Bacteria</taxon>
        <taxon>Pseudomonadati</taxon>
        <taxon>Pseudomonadota</taxon>
        <taxon>Alphaproteobacteria</taxon>
        <taxon>Sphingomonadales</taxon>
        <taxon>Sphingomonadaceae</taxon>
        <taxon>Sphingomonas</taxon>
    </lineage>
</organism>
<evidence type="ECO:0000256" key="4">
    <source>
        <dbReference type="ARBA" id="ARBA00022801"/>
    </source>
</evidence>
<accession>A0A4Y8ZLF9</accession>
<evidence type="ECO:0000259" key="10">
    <source>
        <dbReference type="Pfam" id="PF01476"/>
    </source>
</evidence>
<dbReference type="PANTHER" id="PTHR22726:SF24">
    <property type="entry name" value="M48 FAMILY METALLOPEPTIDASE"/>
    <property type="match status" value="1"/>
</dbReference>
<dbReference type="RefSeq" id="WP_135089844.1">
    <property type="nucleotide sequence ID" value="NZ_SPDV01000052.1"/>
</dbReference>
<dbReference type="Gene3D" id="3.30.2010.10">
    <property type="entry name" value="Metalloproteases ('zincins'), catalytic domain"/>
    <property type="match status" value="1"/>
</dbReference>
<evidence type="ECO:0000256" key="7">
    <source>
        <dbReference type="SAM" id="MobiDB-lite"/>
    </source>
</evidence>
<dbReference type="AlphaFoldDB" id="A0A4Y8ZLF9"/>
<feature type="compositionally biased region" description="Low complexity" evidence="7">
    <location>
        <begin position="248"/>
        <end position="257"/>
    </location>
</feature>
<keyword evidence="5" id="KW-0862">Zinc</keyword>
<feature type="domain" description="Peptidase M48" evidence="9">
    <location>
        <begin position="60"/>
        <end position="247"/>
    </location>
</feature>
<dbReference type="Pfam" id="PF01476">
    <property type="entry name" value="LysM"/>
    <property type="match status" value="1"/>
</dbReference>
<dbReference type="InterPro" id="IPR018392">
    <property type="entry name" value="LysM"/>
</dbReference>
<protein>
    <submittedName>
        <fullName evidence="11">Peptidase M48 Ste24p</fullName>
    </submittedName>
</protein>
<reference evidence="11 12" key="1">
    <citation type="submission" date="2019-03" db="EMBL/GenBank/DDBJ databases">
        <title>Genome sequence of Sphingomonas sp. 17J27-24.</title>
        <authorList>
            <person name="Kim M."/>
            <person name="Maeng S."/>
            <person name="Sathiyaraj S."/>
        </authorList>
    </citation>
    <scope>NUCLEOTIDE SEQUENCE [LARGE SCALE GENOMIC DNA]</scope>
    <source>
        <strain evidence="11 12">17J27-24</strain>
    </source>
</reference>
<proteinExistence type="predicted"/>
<evidence type="ECO:0000313" key="12">
    <source>
        <dbReference type="Proteomes" id="UP000298213"/>
    </source>
</evidence>
<evidence type="ECO:0000256" key="8">
    <source>
        <dbReference type="SAM" id="SignalP"/>
    </source>
</evidence>
<keyword evidence="8" id="KW-0732">Signal</keyword>
<name>A0A4Y8ZLF9_9SPHN</name>
<dbReference type="PANTHER" id="PTHR22726">
    <property type="entry name" value="METALLOENDOPEPTIDASE OMA1"/>
    <property type="match status" value="1"/>
</dbReference>
<feature type="signal peptide" evidence="8">
    <location>
        <begin position="1"/>
        <end position="19"/>
    </location>
</feature>
<sequence length="487" mass="50612">MTFKTLLALSTALGLAACASGGLTGEGPNRAIAPGAAQQAAQQHPAVVQEFGGAETGAHAAYVTEIGRKVAAQSGIQGAGTGVYTFTTLNSPVMNAFAVPGGYIYVTRQLLGLMNDEAELASVLGHEVGHVAADHSKGRQNRGILSQIGALIVGAATGSSELAQLAGQVGQGLFLSYSRSQEFEADDLGIRYMTAAGYDPNASVSLLASLGASTALEAQAQGRDDERSTPSWARTHPLSADRVERATRQAQATGRAGTGVRNRDVFLGRIDGILVDDDPRQGVIEGRNFLHPDLRLRFTVPNGYGMQNGASAVSIVGQQGQAQFSGGASSGDRSAYIAQVFRSVAGEQAQISIPQPQSTTVNGIPAAYSTARVSTQQGQVDLTVFAYRWDANSAYHFVMITPAGSGLGPFAAMVQSLDRLSASEAAAIRPRVIDVVTVGSGDTVASLAARMAYSDYREERVRVLNGLASGAAVQPGQKVKLVVFGTR</sequence>
<comment type="caution">
    <text evidence="11">The sequence shown here is derived from an EMBL/GenBank/DDBJ whole genome shotgun (WGS) entry which is preliminary data.</text>
</comment>
<gene>
    <name evidence="11" type="ORF">E2493_18405</name>
</gene>
<keyword evidence="3" id="KW-0479">Metal-binding</keyword>
<dbReference type="InterPro" id="IPR051156">
    <property type="entry name" value="Mito/Outer_Membr_Metalloprot"/>
</dbReference>
<dbReference type="Proteomes" id="UP000298213">
    <property type="component" value="Unassembled WGS sequence"/>
</dbReference>
<dbReference type="GO" id="GO:0051603">
    <property type="term" value="P:proteolysis involved in protein catabolic process"/>
    <property type="evidence" value="ECO:0007669"/>
    <property type="project" value="TreeGrafter"/>
</dbReference>
<evidence type="ECO:0000259" key="9">
    <source>
        <dbReference type="Pfam" id="PF01435"/>
    </source>
</evidence>
<evidence type="ECO:0000256" key="1">
    <source>
        <dbReference type="ARBA" id="ARBA00001947"/>
    </source>
</evidence>
<dbReference type="Pfam" id="PF01435">
    <property type="entry name" value="Peptidase_M48"/>
    <property type="match status" value="1"/>
</dbReference>
<dbReference type="EMBL" id="SPDV01000052">
    <property type="protein sequence ID" value="TFI56804.1"/>
    <property type="molecule type" value="Genomic_DNA"/>
</dbReference>
<evidence type="ECO:0000256" key="6">
    <source>
        <dbReference type="ARBA" id="ARBA00023049"/>
    </source>
</evidence>
<evidence type="ECO:0000313" key="11">
    <source>
        <dbReference type="EMBL" id="TFI56804.1"/>
    </source>
</evidence>
<dbReference type="InterPro" id="IPR001915">
    <property type="entry name" value="Peptidase_M48"/>
</dbReference>
<keyword evidence="4" id="KW-0378">Hydrolase</keyword>